<dbReference type="Gene3D" id="2.60.40.10">
    <property type="entry name" value="Immunoglobulins"/>
    <property type="match status" value="1"/>
</dbReference>
<protein>
    <submittedName>
        <fullName evidence="6">Copper radical oxidase</fullName>
    </submittedName>
</protein>
<feature type="region of interest" description="Disordered" evidence="2">
    <location>
        <begin position="604"/>
        <end position="624"/>
    </location>
</feature>
<dbReference type="SUPFAM" id="SSF81296">
    <property type="entry name" value="E set domains"/>
    <property type="match status" value="1"/>
</dbReference>
<name>A0A5C2S294_9APHY</name>
<dbReference type="STRING" id="1328759.A0A5C2S294"/>
<dbReference type="InterPro" id="IPR015202">
    <property type="entry name" value="GO-like_E_set"/>
</dbReference>
<dbReference type="OrthoDB" id="2019572at2759"/>
<dbReference type="InterPro" id="IPR009880">
    <property type="entry name" value="Glyoxal_oxidase_N"/>
</dbReference>
<dbReference type="CDD" id="cd02851">
    <property type="entry name" value="E_set_GO_C"/>
    <property type="match status" value="1"/>
</dbReference>
<keyword evidence="1 3" id="KW-0732">Signal</keyword>
<sequence>MDRTHRRNVRAAAMALSLFASAFAQSTVTKPGQPSKTNAPLGQFEIVGDSIVSAQQLFLGTLDKVYIVDKTEGNPTKINGHPAWAAEYSLSKNGGRPMDIVTNSFCAGGTVLGNGTWLNVGGNQAVKVGGVQADSQNGGGDYDDPDGGNSYVQRLTTSALINPCDDESCEWVITTPMTTRRWYPTLETLEDGSAIILGGCDWGGYVNSADQDNPTWEIFPPTDGDVVKSDILSSTLPVNLYPLTWMLPSGKIFLQSNWKTALLDYKTKKETALDDMIDAVRVYPASGGSTMLPLTPDNNYTATLLFCGGSNLQSDQWKTNWDIAAYNASDSCVRITPDESSSYVEDDPLPEGRSMGNLILLPNGKILMLNGAQTGTAGYGTEDWTLNESYADNPILMPIIYDPSAEKGKRWSRDGLSPSTVPRMYHSGATLLPDGSVFVSGSNPHADYAVKNVKFPTEYRVEHFYPSYFNERRPEPVGILSTLSYGGDYFNVTLTKDDLFGDVNNVKNTKVVVIRTGFSTHTMNMGQRMLELQMSYTGNTDGSATLHVNQMPPNPSTFQPGPALVFVVVNGVPSMGVQVMIGSGKIEAQPTAKLATLPSSQVAAASSGNSTSGDNSSAQGSNDSKNSAAAGLFGSIPSLLVAGLLSLSLLSSLL</sequence>
<evidence type="ECO:0000313" key="7">
    <source>
        <dbReference type="Proteomes" id="UP000313359"/>
    </source>
</evidence>
<evidence type="ECO:0000259" key="5">
    <source>
        <dbReference type="Pfam" id="PF09118"/>
    </source>
</evidence>
<feature type="domain" description="Galactose oxidase-like Early set" evidence="5">
    <location>
        <begin position="473"/>
        <end position="581"/>
    </location>
</feature>
<dbReference type="Proteomes" id="UP000313359">
    <property type="component" value="Unassembled WGS sequence"/>
</dbReference>
<keyword evidence="7" id="KW-1185">Reference proteome</keyword>
<feature type="chain" id="PRO_5023054354" evidence="3">
    <location>
        <begin position="25"/>
        <end position="654"/>
    </location>
</feature>
<dbReference type="Gene3D" id="2.130.10.80">
    <property type="entry name" value="Galactose oxidase/kelch, beta-propeller"/>
    <property type="match status" value="1"/>
</dbReference>
<dbReference type="PANTHER" id="PTHR32208:SF21">
    <property type="entry name" value="LOW QUALITY PROTEIN: ALDEHYDE OXIDASE GLOX-LIKE"/>
    <property type="match status" value="1"/>
</dbReference>
<dbReference type="Pfam" id="PF07250">
    <property type="entry name" value="Glyoxal_oxid_N"/>
    <property type="match status" value="1"/>
</dbReference>
<dbReference type="SUPFAM" id="SSF50965">
    <property type="entry name" value="Galactose oxidase, central domain"/>
    <property type="match status" value="1"/>
</dbReference>
<feature type="domain" description="Glyoxal oxidase N-terminal" evidence="4">
    <location>
        <begin position="159"/>
        <end position="468"/>
    </location>
</feature>
<dbReference type="InterPro" id="IPR013783">
    <property type="entry name" value="Ig-like_fold"/>
</dbReference>
<reference evidence="6" key="1">
    <citation type="journal article" date="2018" name="Genome Biol. Evol.">
        <title>Genomics and development of Lentinus tigrinus, a white-rot wood-decaying mushroom with dimorphic fruiting bodies.</title>
        <authorList>
            <person name="Wu B."/>
            <person name="Xu Z."/>
            <person name="Knudson A."/>
            <person name="Carlson A."/>
            <person name="Chen N."/>
            <person name="Kovaka S."/>
            <person name="LaButti K."/>
            <person name="Lipzen A."/>
            <person name="Pennachio C."/>
            <person name="Riley R."/>
            <person name="Schakwitz W."/>
            <person name="Umezawa K."/>
            <person name="Ohm R.A."/>
            <person name="Grigoriev I.V."/>
            <person name="Nagy L.G."/>
            <person name="Gibbons J."/>
            <person name="Hibbett D."/>
        </authorList>
    </citation>
    <scope>NUCLEOTIDE SEQUENCE [LARGE SCALE GENOMIC DNA]</scope>
    <source>
        <strain evidence="6">ALCF2SS1-6</strain>
    </source>
</reference>
<dbReference type="AlphaFoldDB" id="A0A5C2S294"/>
<dbReference type="Pfam" id="PF09118">
    <property type="entry name" value="GO-like_E_set"/>
    <property type="match status" value="1"/>
</dbReference>
<dbReference type="InterPro" id="IPR011043">
    <property type="entry name" value="Gal_Oxase/kelch_b-propeller"/>
</dbReference>
<dbReference type="PANTHER" id="PTHR32208">
    <property type="entry name" value="SECRETED PROTEIN-RELATED"/>
    <property type="match status" value="1"/>
</dbReference>
<dbReference type="InterPro" id="IPR037293">
    <property type="entry name" value="Gal_Oxidase_central_sf"/>
</dbReference>
<evidence type="ECO:0000313" key="6">
    <source>
        <dbReference type="EMBL" id="RPD57547.1"/>
    </source>
</evidence>
<feature type="signal peptide" evidence="3">
    <location>
        <begin position="1"/>
        <end position="24"/>
    </location>
</feature>
<feature type="compositionally biased region" description="Low complexity" evidence="2">
    <location>
        <begin position="604"/>
        <end position="618"/>
    </location>
</feature>
<organism evidence="6 7">
    <name type="scientific">Lentinus tigrinus ALCF2SS1-6</name>
    <dbReference type="NCBI Taxonomy" id="1328759"/>
    <lineage>
        <taxon>Eukaryota</taxon>
        <taxon>Fungi</taxon>
        <taxon>Dikarya</taxon>
        <taxon>Basidiomycota</taxon>
        <taxon>Agaricomycotina</taxon>
        <taxon>Agaricomycetes</taxon>
        <taxon>Polyporales</taxon>
        <taxon>Polyporaceae</taxon>
        <taxon>Lentinus</taxon>
    </lineage>
</organism>
<dbReference type="InterPro" id="IPR014756">
    <property type="entry name" value="Ig_E-set"/>
</dbReference>
<evidence type="ECO:0000259" key="4">
    <source>
        <dbReference type="Pfam" id="PF07250"/>
    </source>
</evidence>
<evidence type="ECO:0000256" key="3">
    <source>
        <dbReference type="SAM" id="SignalP"/>
    </source>
</evidence>
<accession>A0A5C2S294</accession>
<evidence type="ECO:0000256" key="1">
    <source>
        <dbReference type="ARBA" id="ARBA00022729"/>
    </source>
</evidence>
<evidence type="ECO:0000256" key="2">
    <source>
        <dbReference type="SAM" id="MobiDB-lite"/>
    </source>
</evidence>
<proteinExistence type="predicted"/>
<dbReference type="EMBL" id="ML122280">
    <property type="protein sequence ID" value="RPD57547.1"/>
    <property type="molecule type" value="Genomic_DNA"/>
</dbReference>
<gene>
    <name evidence="6" type="ORF">L227DRAFT_506820</name>
</gene>